<proteinExistence type="predicted"/>
<feature type="region of interest" description="Disordered" evidence="1">
    <location>
        <begin position="38"/>
        <end position="97"/>
    </location>
</feature>
<protein>
    <recommendedName>
        <fullName evidence="3">DUF4124 domain-containing protein</fullName>
    </recommendedName>
</protein>
<evidence type="ECO:0000313" key="5">
    <source>
        <dbReference type="Proteomes" id="UP000235547"/>
    </source>
</evidence>
<dbReference type="EMBL" id="PNRG01000008">
    <property type="protein sequence ID" value="PMR81741.1"/>
    <property type="molecule type" value="Genomic_DNA"/>
</dbReference>
<organism evidence="4 5">
    <name type="scientific">Halomonas urumqiensis</name>
    <dbReference type="NCBI Taxonomy" id="1684789"/>
    <lineage>
        <taxon>Bacteria</taxon>
        <taxon>Pseudomonadati</taxon>
        <taxon>Pseudomonadota</taxon>
        <taxon>Gammaproteobacteria</taxon>
        <taxon>Oceanospirillales</taxon>
        <taxon>Halomonadaceae</taxon>
        <taxon>Halomonas</taxon>
    </lineage>
</organism>
<dbReference type="Proteomes" id="UP000235547">
    <property type="component" value="Unassembled WGS sequence"/>
</dbReference>
<dbReference type="InterPro" id="IPR025392">
    <property type="entry name" value="DUF4124"/>
</dbReference>
<gene>
    <name evidence="4" type="ORF">C1H70_04960</name>
</gene>
<accession>A0A2N7UMU5</accession>
<reference evidence="4 5" key="1">
    <citation type="submission" date="2018-01" db="EMBL/GenBank/DDBJ databases">
        <title>Halomonas endophytica sp. nov., isolated from storage liquid in the stems of Populus euphratica.</title>
        <authorList>
            <person name="Chen C."/>
        </authorList>
    </citation>
    <scope>NUCLEOTIDE SEQUENCE [LARGE SCALE GENOMIC DNA]</scope>
    <source>
        <strain evidence="4 5">BZ-SZ-XJ27</strain>
    </source>
</reference>
<comment type="caution">
    <text evidence="4">The sequence shown here is derived from an EMBL/GenBank/DDBJ whole genome shotgun (WGS) entry which is preliminary data.</text>
</comment>
<feature type="chain" id="PRO_5015002645" description="DUF4124 domain-containing protein" evidence="2">
    <location>
        <begin position="21"/>
        <end position="164"/>
    </location>
</feature>
<keyword evidence="2" id="KW-0732">Signal</keyword>
<feature type="domain" description="DUF4124" evidence="3">
    <location>
        <begin position="10"/>
        <end position="61"/>
    </location>
</feature>
<feature type="signal peptide" evidence="2">
    <location>
        <begin position="1"/>
        <end position="20"/>
    </location>
</feature>
<name>A0A2N7UMU5_9GAMM</name>
<evidence type="ECO:0000313" key="4">
    <source>
        <dbReference type="EMBL" id="PMR81741.1"/>
    </source>
</evidence>
<evidence type="ECO:0000256" key="2">
    <source>
        <dbReference type="SAM" id="SignalP"/>
    </source>
</evidence>
<dbReference type="RefSeq" id="WP_102587226.1">
    <property type="nucleotide sequence ID" value="NZ_BNAE01000003.1"/>
</dbReference>
<keyword evidence="5" id="KW-1185">Reference proteome</keyword>
<dbReference type="OrthoDB" id="6160332at2"/>
<evidence type="ECO:0000259" key="3">
    <source>
        <dbReference type="Pfam" id="PF13511"/>
    </source>
</evidence>
<sequence>MMKPLIVATLLLAYALATHATPIYRCDVNGRATFQDSPCGEDASRVEGSPLTTYQPPAAHQRPLRAIPRETASSRQTRKPRKSRQSSLQRHNQRVEARRKGILAVGMSEAVAIQILGHPDNFQNERHVSDRCKQYYWRNPRFSPGLHRAAICDGEVARYSGPAR</sequence>
<dbReference type="AlphaFoldDB" id="A0A2N7UMU5"/>
<evidence type="ECO:0000256" key="1">
    <source>
        <dbReference type="SAM" id="MobiDB-lite"/>
    </source>
</evidence>
<dbReference type="Pfam" id="PF13511">
    <property type="entry name" value="DUF4124"/>
    <property type="match status" value="1"/>
</dbReference>